<dbReference type="Proteomes" id="UP000297982">
    <property type="component" value="Unassembled WGS sequence"/>
</dbReference>
<name>A0A4Z0GW23_9BACI</name>
<proteinExistence type="predicted"/>
<evidence type="ECO:0000259" key="1">
    <source>
        <dbReference type="Pfam" id="PF00550"/>
    </source>
</evidence>
<feature type="domain" description="Carrier" evidence="1">
    <location>
        <begin position="7"/>
        <end position="63"/>
    </location>
</feature>
<evidence type="ECO:0000313" key="3">
    <source>
        <dbReference type="Proteomes" id="UP000297982"/>
    </source>
</evidence>
<dbReference type="RefSeq" id="WP_135328509.1">
    <property type="nucleotide sequence ID" value="NZ_SRJC01000006.1"/>
</dbReference>
<dbReference type="AlphaFoldDB" id="A0A4Z0GW23"/>
<comment type="caution">
    <text evidence="2">The sequence shown here is derived from an EMBL/GenBank/DDBJ whole genome shotgun (WGS) entry which is preliminary data.</text>
</comment>
<dbReference type="Gene3D" id="1.10.1200.10">
    <property type="entry name" value="ACP-like"/>
    <property type="match status" value="1"/>
</dbReference>
<dbReference type="EMBL" id="SRJC01000006">
    <property type="protein sequence ID" value="TGB01487.1"/>
    <property type="molecule type" value="Genomic_DNA"/>
</dbReference>
<organism evidence="2 3">
    <name type="scientific">Halobacillus salinus</name>
    <dbReference type="NCBI Taxonomy" id="192814"/>
    <lineage>
        <taxon>Bacteria</taxon>
        <taxon>Bacillati</taxon>
        <taxon>Bacillota</taxon>
        <taxon>Bacilli</taxon>
        <taxon>Bacillales</taxon>
        <taxon>Bacillaceae</taxon>
        <taxon>Halobacillus</taxon>
    </lineage>
</organism>
<gene>
    <name evidence="2" type="ORF">E4663_16950</name>
</gene>
<dbReference type="InterPro" id="IPR009081">
    <property type="entry name" value="PP-bd_ACP"/>
</dbReference>
<protein>
    <submittedName>
        <fullName evidence="2">Acyl carrier protein</fullName>
    </submittedName>
</protein>
<dbReference type="Pfam" id="PF00550">
    <property type="entry name" value="PP-binding"/>
    <property type="match status" value="1"/>
</dbReference>
<reference evidence="2 3" key="1">
    <citation type="journal article" date="2003" name="Int. J. Syst. Evol. Microbiol.">
        <title>Halobacillus salinus sp. nov., isolated from a salt lake on the coast of the East Sea in Korea.</title>
        <authorList>
            <person name="Yoon J.H."/>
            <person name="Kang K.H."/>
            <person name="Park Y.H."/>
        </authorList>
    </citation>
    <scope>NUCLEOTIDE SEQUENCE [LARGE SCALE GENOMIC DNA]</scope>
    <source>
        <strain evidence="2 3">HSL-3</strain>
    </source>
</reference>
<keyword evidence="3" id="KW-1185">Reference proteome</keyword>
<evidence type="ECO:0000313" key="2">
    <source>
        <dbReference type="EMBL" id="TGB01487.1"/>
    </source>
</evidence>
<sequence length="88" mass="10005">MKEGLMQKIANYLEDWCGDSAERIMTEVNAFGDTEVDSIFFLEIIGPLEDELGVTVKVKDIHSNVKSSFKEFCELMDKLLKEKGDDLN</sequence>
<accession>A0A4Z0GW23</accession>
<dbReference type="SUPFAM" id="SSF47336">
    <property type="entry name" value="ACP-like"/>
    <property type="match status" value="1"/>
</dbReference>
<dbReference type="InterPro" id="IPR036736">
    <property type="entry name" value="ACP-like_sf"/>
</dbReference>